<evidence type="ECO:0000313" key="3">
    <source>
        <dbReference type="Proteomes" id="UP000199317"/>
    </source>
</evidence>
<accession>A0A1H0SW82</accession>
<proteinExistence type="predicted"/>
<evidence type="ECO:0000313" key="2">
    <source>
        <dbReference type="EMBL" id="SDP46003.1"/>
    </source>
</evidence>
<keyword evidence="3" id="KW-1185">Reference proteome</keyword>
<name>A0A1H0SW82_9BURK</name>
<feature type="compositionally biased region" description="Low complexity" evidence="1">
    <location>
        <begin position="114"/>
        <end position="136"/>
    </location>
</feature>
<dbReference type="AlphaFoldDB" id="A0A1H0SW82"/>
<feature type="region of interest" description="Disordered" evidence="1">
    <location>
        <begin position="70"/>
        <end position="136"/>
    </location>
</feature>
<protein>
    <submittedName>
        <fullName evidence="2">Uncharacterized protein</fullName>
    </submittedName>
</protein>
<evidence type="ECO:0000256" key="1">
    <source>
        <dbReference type="SAM" id="MobiDB-lite"/>
    </source>
</evidence>
<reference evidence="3" key="1">
    <citation type="submission" date="2016-10" db="EMBL/GenBank/DDBJ databases">
        <authorList>
            <person name="Varghese N."/>
            <person name="Submissions S."/>
        </authorList>
    </citation>
    <scope>NUCLEOTIDE SEQUENCE [LARGE SCALE GENOMIC DNA]</scope>
    <source>
        <strain evidence="3">DSM 17101</strain>
    </source>
</reference>
<dbReference type="Proteomes" id="UP000199317">
    <property type="component" value="Unassembled WGS sequence"/>
</dbReference>
<sequence>MTIDLLQRHADERDVAMLPGASSIGGWSGVRWMVRPFRHARGARVSTCRFSQASIPCTCRPGHGAPAPGCGHPAPGTKTAWPGNRRPLPPGPARDRPLDRAPSASTPARGSGTPRGACGTAPRRRAAAASRPGFSASGACHCTGSSRAASSWANASAHASSPASTANYGKCGLRKSAPTCTIWINTRASGSLLPSREARSWGGVGMGGLMQCGWQAWRPSSRAGFQGGRASSMWRILYLRRRASGRGRSTRG</sequence>
<dbReference type="EMBL" id="FNJL01000013">
    <property type="protein sequence ID" value="SDP46003.1"/>
    <property type="molecule type" value="Genomic_DNA"/>
</dbReference>
<gene>
    <name evidence="2" type="ORF">SAMN04489708_113103</name>
</gene>
<organism evidence="2 3">
    <name type="scientific">Paracidovorax cattleyae</name>
    <dbReference type="NCBI Taxonomy" id="80868"/>
    <lineage>
        <taxon>Bacteria</taxon>
        <taxon>Pseudomonadati</taxon>
        <taxon>Pseudomonadota</taxon>
        <taxon>Betaproteobacteria</taxon>
        <taxon>Burkholderiales</taxon>
        <taxon>Comamonadaceae</taxon>
        <taxon>Paracidovorax</taxon>
    </lineage>
</organism>